<dbReference type="SMART" id="SM00490">
    <property type="entry name" value="HELICc"/>
    <property type="match status" value="1"/>
</dbReference>
<dbReference type="GO" id="GO:0016787">
    <property type="term" value="F:hydrolase activity"/>
    <property type="evidence" value="ECO:0007669"/>
    <property type="project" value="InterPro"/>
</dbReference>
<keyword evidence="3" id="KW-0238">DNA-binding</keyword>
<dbReference type="Gene3D" id="3.40.50.300">
    <property type="entry name" value="P-loop containing nucleotide triphosphate hydrolases"/>
    <property type="match status" value="2"/>
</dbReference>
<dbReference type="SUPFAM" id="SSF52540">
    <property type="entry name" value="P-loop containing nucleoside triphosphate hydrolases"/>
    <property type="match status" value="1"/>
</dbReference>
<dbReference type="InterPro" id="IPR006935">
    <property type="entry name" value="Helicase/UvrB_N"/>
</dbReference>
<accession>A0A4Q9WCN4</accession>
<dbReference type="Pfam" id="PF00271">
    <property type="entry name" value="Helicase_C"/>
    <property type="match status" value="1"/>
</dbReference>
<dbReference type="GO" id="GO:0006270">
    <property type="term" value="P:DNA replication initiation"/>
    <property type="evidence" value="ECO:0007669"/>
    <property type="project" value="TreeGrafter"/>
</dbReference>
<dbReference type="GO" id="GO:0006310">
    <property type="term" value="P:DNA recombination"/>
    <property type="evidence" value="ECO:0007669"/>
    <property type="project" value="TreeGrafter"/>
</dbReference>
<evidence type="ECO:0000313" key="6">
    <source>
        <dbReference type="Proteomes" id="UP000293637"/>
    </source>
</evidence>
<dbReference type="PANTHER" id="PTHR30580">
    <property type="entry name" value="PRIMOSOMAL PROTEIN N"/>
    <property type="match status" value="1"/>
</dbReference>
<dbReference type="Pfam" id="PF04851">
    <property type="entry name" value="ResIII"/>
    <property type="match status" value="1"/>
</dbReference>
<dbReference type="PANTHER" id="PTHR30580:SF1">
    <property type="entry name" value="COMF OPERON PROTEIN 1"/>
    <property type="match status" value="1"/>
</dbReference>
<keyword evidence="1" id="KW-0547">Nucleotide-binding</keyword>
<dbReference type="GO" id="GO:0043138">
    <property type="term" value="F:3'-5' DNA helicase activity"/>
    <property type="evidence" value="ECO:0007669"/>
    <property type="project" value="TreeGrafter"/>
</dbReference>
<name>A0A4Q9WCN4_STALU</name>
<protein>
    <submittedName>
        <fullName evidence="5">DNA/RNA helicase</fullName>
    </submittedName>
</protein>
<evidence type="ECO:0000256" key="1">
    <source>
        <dbReference type="ARBA" id="ARBA00022741"/>
    </source>
</evidence>
<dbReference type="GO" id="GO:0003677">
    <property type="term" value="F:DNA binding"/>
    <property type="evidence" value="ECO:0007669"/>
    <property type="project" value="UniProtKB-KW"/>
</dbReference>
<keyword evidence="5" id="KW-0347">Helicase</keyword>
<evidence type="ECO:0000259" key="4">
    <source>
        <dbReference type="PROSITE" id="PS51192"/>
    </source>
</evidence>
<reference evidence="5 6" key="1">
    <citation type="journal article" date="2019" name="Sci. Transl. Med.">
        <title>Quorum sensing between bacterial species on the skin protects against epidermal injury in atopic dermatitis.</title>
        <authorList>
            <person name="Williams M.R."/>
        </authorList>
    </citation>
    <scope>NUCLEOTIDE SEQUENCE [LARGE SCALE GENOMIC DNA]</scope>
    <source>
        <strain evidence="5 6">E7</strain>
    </source>
</reference>
<dbReference type="GeneID" id="58090342"/>
<dbReference type="InterPro" id="IPR001650">
    <property type="entry name" value="Helicase_C-like"/>
</dbReference>
<dbReference type="PROSITE" id="PS51192">
    <property type="entry name" value="HELICASE_ATP_BIND_1"/>
    <property type="match status" value="1"/>
</dbReference>
<dbReference type="EMBL" id="SCHB01000002">
    <property type="protein sequence ID" value="TBW73133.1"/>
    <property type="molecule type" value="Genomic_DNA"/>
</dbReference>
<dbReference type="GO" id="GO:0006302">
    <property type="term" value="P:double-strand break repair"/>
    <property type="evidence" value="ECO:0007669"/>
    <property type="project" value="TreeGrafter"/>
</dbReference>
<gene>
    <name evidence="5" type="ORF">EQ812_04630</name>
</gene>
<dbReference type="AlphaFoldDB" id="A0A4Q9WCN4"/>
<organism evidence="5 6">
    <name type="scientific">Staphylococcus lugdunensis</name>
    <dbReference type="NCBI Taxonomy" id="28035"/>
    <lineage>
        <taxon>Bacteria</taxon>
        <taxon>Bacillati</taxon>
        <taxon>Bacillota</taxon>
        <taxon>Bacilli</taxon>
        <taxon>Bacillales</taxon>
        <taxon>Staphylococcaceae</taxon>
        <taxon>Staphylococcus</taxon>
    </lineage>
</organism>
<keyword evidence="5" id="KW-0378">Hydrolase</keyword>
<dbReference type="Proteomes" id="UP000293637">
    <property type="component" value="Unassembled WGS sequence"/>
</dbReference>
<dbReference type="InterPro" id="IPR014001">
    <property type="entry name" value="Helicase_ATP-bd"/>
</dbReference>
<keyword evidence="2" id="KW-0067">ATP-binding</keyword>
<evidence type="ECO:0000313" key="5">
    <source>
        <dbReference type="EMBL" id="TBW73133.1"/>
    </source>
</evidence>
<proteinExistence type="predicted"/>
<dbReference type="GO" id="GO:0005524">
    <property type="term" value="F:ATP binding"/>
    <property type="evidence" value="ECO:0007669"/>
    <property type="project" value="UniProtKB-KW"/>
</dbReference>
<evidence type="ECO:0000256" key="3">
    <source>
        <dbReference type="ARBA" id="ARBA00023125"/>
    </source>
</evidence>
<comment type="caution">
    <text evidence="5">The sequence shown here is derived from an EMBL/GenBank/DDBJ whole genome shotgun (WGS) entry which is preliminary data.</text>
</comment>
<dbReference type="RefSeq" id="WP_037540531.1">
    <property type="nucleotide sequence ID" value="NZ_AP021848.1"/>
</dbReference>
<dbReference type="SMART" id="SM00487">
    <property type="entry name" value="DEXDc"/>
    <property type="match status" value="1"/>
</dbReference>
<dbReference type="InterPro" id="IPR027417">
    <property type="entry name" value="P-loop_NTPase"/>
</dbReference>
<sequence>MTRIIRYGQLIPASHVQDNEPVASKQKGIYNDNKGIVCLQCGNRDMLYFHKYISNHQEEIVYCRNCLQLGRVDNMTDYVLIESKRNKTTASYTLPFNLSDQQCYASNKMIYAIQHHQKLLLYAVTGAGKTEMMFPGIQYARQKGYNVAIVSPRVDVVLEISQRILDAFQGEQIDVLHQQSRQQFNGHFVIATIHQLYRFKNHFDLIFVDEVDAFPLAMESSLFIAIQMAACRQASIIYMTATPPKALLAQFDHEQIIYLPARFHRHPLPVPRFKYFKLKCNRQQQTLVRILQNQLNKRRITLVFFHHIETMLAAYHRYQAVLSSLTYVYSEDVLRFEKVEALRQGNYEIVFTTTILERGFTMAHLDVIVIDAQTFSKAALIQIAGRVGRKAHAPDGMVLYLHQGVSLSMIAARREVQSMNRLAREKGWLDEKMPPMSSTHP</sequence>
<feature type="domain" description="Helicase ATP-binding" evidence="4">
    <location>
        <begin position="110"/>
        <end position="261"/>
    </location>
</feature>
<evidence type="ECO:0000256" key="2">
    <source>
        <dbReference type="ARBA" id="ARBA00022840"/>
    </source>
</evidence>